<sequence length="684" mass="73208">MITLLQLILTTTFILKLVQSADPVNLGQLNLVPGLAARYYKSTLTGAEDSITRRKYVIDKQFLTDGTMIAQSPITELAQTRIIYKHNKLFGFYYDPSYHDMIVEFSGYLKAPATGVPTFITKVNIALYCNSSRITQQLTDNWSIQTGLYLDETADGYLCTQNASAKMFSSSWLDAPAATDGVTIPKQLPYAYLIEGKIYPFYISLRVSRDAYSNQWSLKLNNVNYNLDDIVYYDPQDDFVANNAHLSSEFPDACPQFHDEKFVAETFVEPTSIVPDGCPVTSSSVIESSSATSDIESSTIFESSSDLPSSIVSSSEITSSIVSSIVTSSTVESTSEVPNTIVSSTVESSSAISSSEISSSIVSSTVDVTSELPSSVVSSSVIPSDIESSIEQVSSTVVSSIKSTSAESSAIVTSDVSSSVTSDSFESSSIIPSITSSVVSSQITSDVSSDISSSEYLQSSEVPSSIPPVVTSSSIESNDSSMNSVSSTIDTPSSSAYSPTFSSNGEDVTSTHEEEIPSQTDTSTETMGDVSTATHKTTTLIKPDTETFQATTLTQSEPKSSETDQTLMTTILTISGTSVTATIKTTVQDSKTVTYTDCPICSDVTMIPTSNPQITTKNDNEMDAIATDTKLLYVSSSSGVLAYNPQDTATTATTSATVLPFSDSAYTYTYEPLLLSLAFVLAFL</sequence>
<dbReference type="Proteomes" id="UP000750334">
    <property type="component" value="Unassembled WGS sequence"/>
</dbReference>
<evidence type="ECO:0000313" key="3">
    <source>
        <dbReference type="EMBL" id="KAG0672605.1"/>
    </source>
</evidence>
<feature type="compositionally biased region" description="Low complexity" evidence="1">
    <location>
        <begin position="456"/>
        <end position="503"/>
    </location>
</feature>
<feature type="compositionally biased region" description="Polar residues" evidence="1">
    <location>
        <begin position="517"/>
        <end position="529"/>
    </location>
</feature>
<accession>A0A9P6WHR0</accession>
<evidence type="ECO:0008006" key="5">
    <source>
        <dbReference type="Google" id="ProtNLM"/>
    </source>
</evidence>
<proteinExistence type="predicted"/>
<comment type="caution">
    <text evidence="3">The sequence shown here is derived from an EMBL/GenBank/DDBJ whole genome shotgun (WGS) entry which is preliminary data.</text>
</comment>
<protein>
    <recommendedName>
        <fullName evidence="5">Flo11 domain-containing protein</fullName>
    </recommendedName>
</protein>
<dbReference type="EMBL" id="PUHR01000001">
    <property type="protein sequence ID" value="KAG0672605.1"/>
    <property type="molecule type" value="Genomic_DNA"/>
</dbReference>
<dbReference type="OrthoDB" id="4071849at2759"/>
<evidence type="ECO:0000256" key="2">
    <source>
        <dbReference type="SAM" id="SignalP"/>
    </source>
</evidence>
<evidence type="ECO:0000313" key="4">
    <source>
        <dbReference type="Proteomes" id="UP000750334"/>
    </source>
</evidence>
<feature type="signal peptide" evidence="2">
    <location>
        <begin position="1"/>
        <end position="20"/>
    </location>
</feature>
<dbReference type="AlphaFoldDB" id="A0A9P6WHR0"/>
<feature type="chain" id="PRO_5040514360" description="Flo11 domain-containing protein" evidence="2">
    <location>
        <begin position="21"/>
        <end position="684"/>
    </location>
</feature>
<keyword evidence="2" id="KW-0732">Signal</keyword>
<feature type="region of interest" description="Disordered" evidence="1">
    <location>
        <begin position="456"/>
        <end position="529"/>
    </location>
</feature>
<feature type="region of interest" description="Disordered" evidence="1">
    <location>
        <begin position="542"/>
        <end position="564"/>
    </location>
</feature>
<evidence type="ECO:0000256" key="1">
    <source>
        <dbReference type="SAM" id="MobiDB-lite"/>
    </source>
</evidence>
<organism evidence="3 4">
    <name type="scientific">Maudiozyma exigua</name>
    <name type="common">Yeast</name>
    <name type="synonym">Kazachstania exigua</name>
    <dbReference type="NCBI Taxonomy" id="34358"/>
    <lineage>
        <taxon>Eukaryota</taxon>
        <taxon>Fungi</taxon>
        <taxon>Dikarya</taxon>
        <taxon>Ascomycota</taxon>
        <taxon>Saccharomycotina</taxon>
        <taxon>Saccharomycetes</taxon>
        <taxon>Saccharomycetales</taxon>
        <taxon>Saccharomycetaceae</taxon>
        <taxon>Maudiozyma</taxon>
    </lineage>
</organism>
<keyword evidence="4" id="KW-1185">Reference proteome</keyword>
<name>A0A9P6WHR0_MAUEX</name>
<reference evidence="3 4" key="1">
    <citation type="submission" date="2020-11" db="EMBL/GenBank/DDBJ databases">
        <title>Kefir isolates.</title>
        <authorList>
            <person name="Marcisauskas S."/>
            <person name="Kim Y."/>
            <person name="Blasche S."/>
        </authorList>
    </citation>
    <scope>NUCLEOTIDE SEQUENCE [LARGE SCALE GENOMIC DNA]</scope>
    <source>
        <strain evidence="3 4">OG2</strain>
    </source>
</reference>
<gene>
    <name evidence="3" type="ORF">C6P45_000036</name>
</gene>